<proteinExistence type="predicted"/>
<dbReference type="AlphaFoldDB" id="A0A6B0U9G5"/>
<protein>
    <submittedName>
        <fullName evidence="2">Uncharacterized protein</fullName>
    </submittedName>
</protein>
<name>A0A6B0U9G5_IXORI</name>
<organism evidence="2">
    <name type="scientific">Ixodes ricinus</name>
    <name type="common">Common tick</name>
    <name type="synonym">Acarus ricinus</name>
    <dbReference type="NCBI Taxonomy" id="34613"/>
    <lineage>
        <taxon>Eukaryota</taxon>
        <taxon>Metazoa</taxon>
        <taxon>Ecdysozoa</taxon>
        <taxon>Arthropoda</taxon>
        <taxon>Chelicerata</taxon>
        <taxon>Arachnida</taxon>
        <taxon>Acari</taxon>
        <taxon>Parasitiformes</taxon>
        <taxon>Ixodida</taxon>
        <taxon>Ixodoidea</taxon>
        <taxon>Ixodidae</taxon>
        <taxon>Ixodinae</taxon>
        <taxon>Ixodes</taxon>
    </lineage>
</organism>
<reference evidence="2" key="1">
    <citation type="submission" date="2019-12" db="EMBL/GenBank/DDBJ databases">
        <title>An insight into the sialome of adult female Ixodes ricinus ticks feeding for 6 days.</title>
        <authorList>
            <person name="Perner J."/>
            <person name="Ribeiro J.M.C."/>
        </authorList>
    </citation>
    <scope>NUCLEOTIDE SEQUENCE</scope>
    <source>
        <strain evidence="2">Semi-engorged</strain>
        <tissue evidence="2">Salivary glands</tissue>
    </source>
</reference>
<sequence length="86" mass="9972">MTERTGCFLNAILNCKTKKKKRITVFVLGIHHLEAFNSVSSSTTGRFGRFPPCAKKKKKMFSLRFLPIMTHQLTQISTLFFFFTHE</sequence>
<keyword evidence="1" id="KW-1133">Transmembrane helix</keyword>
<keyword evidence="1" id="KW-0472">Membrane</keyword>
<dbReference type="EMBL" id="GIFC01003441">
    <property type="protein sequence ID" value="MXU85524.1"/>
    <property type="molecule type" value="Transcribed_RNA"/>
</dbReference>
<evidence type="ECO:0000313" key="2">
    <source>
        <dbReference type="EMBL" id="MXU85524.1"/>
    </source>
</evidence>
<accession>A0A6B0U9G5</accession>
<feature type="transmembrane region" description="Helical" evidence="1">
    <location>
        <begin position="65"/>
        <end position="83"/>
    </location>
</feature>
<keyword evidence="1" id="KW-0812">Transmembrane</keyword>
<evidence type="ECO:0000256" key="1">
    <source>
        <dbReference type="SAM" id="Phobius"/>
    </source>
</evidence>